<dbReference type="RefSeq" id="WP_172186610.1">
    <property type="nucleotide sequence ID" value="NZ_CAWPPK010000135.1"/>
</dbReference>
<name>A0ABX2CV23_9CYAN</name>
<dbReference type="EMBL" id="SRRZ01000022">
    <property type="protein sequence ID" value="NQE33953.1"/>
    <property type="molecule type" value="Genomic_DNA"/>
</dbReference>
<reference evidence="2 3" key="1">
    <citation type="journal article" date="2020" name="Sci. Rep.">
        <title>A novel cyanobacterial geosmin producer, revising GeoA distribution and dispersion patterns in Bacteria.</title>
        <authorList>
            <person name="Churro C."/>
            <person name="Semedo-Aguiar A.P."/>
            <person name="Silva A.D."/>
            <person name="Pereira-Leal J.B."/>
            <person name="Leite R.B."/>
        </authorList>
    </citation>
    <scope>NUCLEOTIDE SEQUENCE [LARGE SCALE GENOMIC DNA]</scope>
    <source>
        <strain evidence="2 3">IPMA8</strain>
    </source>
</reference>
<protein>
    <submittedName>
        <fullName evidence="2">Uncharacterized protein</fullName>
    </submittedName>
</protein>
<keyword evidence="3" id="KW-1185">Reference proteome</keyword>
<accession>A0ABX2CV23</accession>
<comment type="caution">
    <text evidence="2">The sequence shown here is derived from an EMBL/GenBank/DDBJ whole genome shotgun (WGS) entry which is preliminary data.</text>
</comment>
<gene>
    <name evidence="2" type="ORF">E5S67_01676</name>
</gene>
<feature type="region of interest" description="Disordered" evidence="1">
    <location>
        <begin position="1"/>
        <end position="26"/>
    </location>
</feature>
<dbReference type="Proteomes" id="UP000702425">
    <property type="component" value="Unassembled WGS sequence"/>
</dbReference>
<organism evidence="2 3">
    <name type="scientific">Microcoleus asticus IPMA8</name>
    <dbReference type="NCBI Taxonomy" id="2563858"/>
    <lineage>
        <taxon>Bacteria</taxon>
        <taxon>Bacillati</taxon>
        <taxon>Cyanobacteriota</taxon>
        <taxon>Cyanophyceae</taxon>
        <taxon>Oscillatoriophycideae</taxon>
        <taxon>Oscillatoriales</taxon>
        <taxon>Microcoleaceae</taxon>
        <taxon>Microcoleus</taxon>
        <taxon>Microcoleus asticus</taxon>
    </lineage>
</organism>
<evidence type="ECO:0000313" key="3">
    <source>
        <dbReference type="Proteomes" id="UP000702425"/>
    </source>
</evidence>
<evidence type="ECO:0000256" key="1">
    <source>
        <dbReference type="SAM" id="MobiDB-lite"/>
    </source>
</evidence>
<evidence type="ECO:0000313" key="2">
    <source>
        <dbReference type="EMBL" id="NQE33953.1"/>
    </source>
</evidence>
<feature type="compositionally biased region" description="Polar residues" evidence="1">
    <location>
        <begin position="1"/>
        <end position="16"/>
    </location>
</feature>
<proteinExistence type="predicted"/>
<sequence length="78" mass="8711">MNKTLQSSKVNETLNEQPCKHEPEMGRKCQKAAKATFFKSFNSKALAKTPGIDGWHLGTNALLAILQMYQNLSAKIYP</sequence>